<evidence type="ECO:0000256" key="1">
    <source>
        <dbReference type="SAM" id="MobiDB-lite"/>
    </source>
</evidence>
<dbReference type="STRING" id="1684307.A0A316U8R8"/>
<sequence>MSSSSSVTPIILWCVPRSVSTATERAFMTRPDTRVWHEPLGDPFYFSSKRQCLRYTEDEAKKSEHWEKDIVDVMQSLLDPEVANKGSGKDAEVEYIFIKDMAQYIMPAETLKNIHPGSRVYHTPGQAGIKAHGINPDGEVLENPTVIPTELMRRFKHTFLVRTPQKAVPSYWKCVQEKAAGFEYFDGAEAGFEELRLLYKWISNPNSTFNKAPAETSAQFSGAIQTQPHPPPLVDASVLLAHPTETIKHLCDSTGVPFAPSMLSWESGPQAEFQKWGTYHKGAENSTGFKAETPIDRQAKKAAKKAEMDKSAATTGASSQSEVELRKEDRFPQEVKDTITRNMEPYNWLYARRTIKGADKGSSA</sequence>
<dbReference type="PANTHER" id="PTHR48419">
    <property type="entry name" value="SULFOTRANSFERASE DOMAIN-CONTAINING PROTEIN"/>
    <property type="match status" value="1"/>
</dbReference>
<dbReference type="OrthoDB" id="2405944at2759"/>
<feature type="region of interest" description="Disordered" evidence="1">
    <location>
        <begin position="284"/>
        <end position="338"/>
    </location>
</feature>
<gene>
    <name evidence="2" type="ORF">BCV69DRAFT_248110</name>
</gene>
<accession>A0A316U8R8</accession>
<dbReference type="InterPro" id="IPR053226">
    <property type="entry name" value="Pyrrolopyrazine_biosynth_F"/>
</dbReference>
<proteinExistence type="predicted"/>
<dbReference type="AlphaFoldDB" id="A0A316U8R8"/>
<dbReference type="GeneID" id="37012011"/>
<feature type="compositionally biased region" description="Polar residues" evidence="1">
    <location>
        <begin position="312"/>
        <end position="322"/>
    </location>
</feature>
<dbReference type="EMBL" id="KZ819325">
    <property type="protein sequence ID" value="PWN21657.1"/>
    <property type="molecule type" value="Genomic_DNA"/>
</dbReference>
<feature type="compositionally biased region" description="Basic and acidic residues" evidence="1">
    <location>
        <begin position="293"/>
        <end position="310"/>
    </location>
</feature>
<evidence type="ECO:0000313" key="3">
    <source>
        <dbReference type="Proteomes" id="UP000245942"/>
    </source>
</evidence>
<dbReference type="PANTHER" id="PTHR48419:SF1">
    <property type="entry name" value="SULFOTRANSFERASE DOMAIN-CONTAINING PROTEIN"/>
    <property type="match status" value="1"/>
</dbReference>
<evidence type="ECO:0000313" key="2">
    <source>
        <dbReference type="EMBL" id="PWN21657.1"/>
    </source>
</evidence>
<keyword evidence="3" id="KW-1185">Reference proteome</keyword>
<dbReference type="Gene3D" id="3.40.50.300">
    <property type="entry name" value="P-loop containing nucleotide triphosphate hydrolases"/>
    <property type="match status" value="1"/>
</dbReference>
<dbReference type="SUPFAM" id="SSF52540">
    <property type="entry name" value="P-loop containing nucleoside triphosphate hydrolases"/>
    <property type="match status" value="1"/>
</dbReference>
<organism evidence="2 3">
    <name type="scientific">Pseudomicrostroma glucosiphilum</name>
    <dbReference type="NCBI Taxonomy" id="1684307"/>
    <lineage>
        <taxon>Eukaryota</taxon>
        <taxon>Fungi</taxon>
        <taxon>Dikarya</taxon>
        <taxon>Basidiomycota</taxon>
        <taxon>Ustilaginomycotina</taxon>
        <taxon>Exobasidiomycetes</taxon>
        <taxon>Microstromatales</taxon>
        <taxon>Microstromatales incertae sedis</taxon>
        <taxon>Pseudomicrostroma</taxon>
    </lineage>
</organism>
<dbReference type="Proteomes" id="UP000245942">
    <property type="component" value="Unassembled WGS sequence"/>
</dbReference>
<evidence type="ECO:0008006" key="4">
    <source>
        <dbReference type="Google" id="ProtNLM"/>
    </source>
</evidence>
<dbReference type="RefSeq" id="XP_025348817.1">
    <property type="nucleotide sequence ID" value="XM_025490277.1"/>
</dbReference>
<name>A0A316U8R8_9BASI</name>
<feature type="compositionally biased region" description="Basic and acidic residues" evidence="1">
    <location>
        <begin position="323"/>
        <end position="338"/>
    </location>
</feature>
<dbReference type="Pfam" id="PF19798">
    <property type="entry name" value="Sulfotransfer_5"/>
    <property type="match status" value="1"/>
</dbReference>
<protein>
    <recommendedName>
        <fullName evidence="4">P-loop containing nucleoside triphosphate hydrolase protein</fullName>
    </recommendedName>
</protein>
<dbReference type="InterPro" id="IPR027417">
    <property type="entry name" value="P-loop_NTPase"/>
</dbReference>
<reference evidence="2 3" key="1">
    <citation type="journal article" date="2018" name="Mol. Biol. Evol.">
        <title>Broad Genomic Sampling Reveals a Smut Pathogenic Ancestry of the Fungal Clade Ustilaginomycotina.</title>
        <authorList>
            <person name="Kijpornyongpan T."/>
            <person name="Mondo S.J."/>
            <person name="Barry K."/>
            <person name="Sandor L."/>
            <person name="Lee J."/>
            <person name="Lipzen A."/>
            <person name="Pangilinan J."/>
            <person name="LaButti K."/>
            <person name="Hainaut M."/>
            <person name="Henrissat B."/>
            <person name="Grigoriev I.V."/>
            <person name="Spatafora J.W."/>
            <person name="Aime M.C."/>
        </authorList>
    </citation>
    <scope>NUCLEOTIDE SEQUENCE [LARGE SCALE GENOMIC DNA]</scope>
    <source>
        <strain evidence="2 3">MCA 4718</strain>
    </source>
</reference>